<accession>A0A1U7Z548</accession>
<feature type="region of interest" description="Disordered" evidence="2">
    <location>
        <begin position="95"/>
        <end position="114"/>
    </location>
</feature>
<organism evidence="4 5">
    <name type="scientific">Nelumbo nucifera</name>
    <name type="common">Sacred lotus</name>
    <dbReference type="NCBI Taxonomy" id="4432"/>
    <lineage>
        <taxon>Eukaryota</taxon>
        <taxon>Viridiplantae</taxon>
        <taxon>Streptophyta</taxon>
        <taxon>Embryophyta</taxon>
        <taxon>Tracheophyta</taxon>
        <taxon>Spermatophyta</taxon>
        <taxon>Magnoliopsida</taxon>
        <taxon>Proteales</taxon>
        <taxon>Nelumbonaceae</taxon>
        <taxon>Nelumbo</taxon>
    </lineage>
</organism>
<dbReference type="Proteomes" id="UP000189703">
    <property type="component" value="Unplaced"/>
</dbReference>
<dbReference type="SMART" id="SM00343">
    <property type="entry name" value="ZnF_C2HC"/>
    <property type="match status" value="1"/>
</dbReference>
<evidence type="ECO:0000313" key="4">
    <source>
        <dbReference type="Proteomes" id="UP000189703"/>
    </source>
</evidence>
<dbReference type="OrthoDB" id="2013098at2759"/>
<evidence type="ECO:0000259" key="3">
    <source>
        <dbReference type="PROSITE" id="PS50158"/>
    </source>
</evidence>
<keyword evidence="1" id="KW-0863">Zinc-finger</keyword>
<dbReference type="SUPFAM" id="SSF57756">
    <property type="entry name" value="Retrovirus zinc finger-like domains"/>
    <property type="match status" value="1"/>
</dbReference>
<dbReference type="Gene3D" id="4.10.60.10">
    <property type="entry name" value="Zinc finger, CCHC-type"/>
    <property type="match status" value="1"/>
</dbReference>
<evidence type="ECO:0000256" key="1">
    <source>
        <dbReference type="PROSITE-ProRule" id="PRU00047"/>
    </source>
</evidence>
<dbReference type="GO" id="GO:0003676">
    <property type="term" value="F:nucleic acid binding"/>
    <property type="evidence" value="ECO:0007669"/>
    <property type="project" value="InterPro"/>
</dbReference>
<sequence length="152" mass="17788">MKSGEGVSDYFSRVMFVANKMRVHGEQMRDVTIVEKILRSLSEKFNYIVCSIEESKDIDRLSIDELQSSLIVHKQKFHRHKGEEQALKVTHEESTWGRGRGRGSFRGRGRGRGRQSFNKATIECYKCHKLGHFQYECPSWDREANYAEEKKK</sequence>
<feature type="compositionally biased region" description="Basic residues" evidence="2">
    <location>
        <begin position="99"/>
        <end position="113"/>
    </location>
</feature>
<reference evidence="5" key="1">
    <citation type="submission" date="2025-08" db="UniProtKB">
        <authorList>
            <consortium name="RefSeq"/>
        </authorList>
    </citation>
    <scope>IDENTIFICATION</scope>
</reference>
<dbReference type="RefSeq" id="XP_010245931.1">
    <property type="nucleotide sequence ID" value="XM_010247629.1"/>
</dbReference>
<dbReference type="InterPro" id="IPR001878">
    <property type="entry name" value="Znf_CCHC"/>
</dbReference>
<dbReference type="InterPro" id="IPR036875">
    <property type="entry name" value="Znf_CCHC_sf"/>
</dbReference>
<dbReference type="eggNOG" id="KOG0017">
    <property type="taxonomic scope" value="Eukaryota"/>
</dbReference>
<dbReference type="PANTHER" id="PTHR35317">
    <property type="entry name" value="OS04G0629600 PROTEIN"/>
    <property type="match status" value="1"/>
</dbReference>
<dbReference type="KEGG" id="nnu:104589346"/>
<dbReference type="Pfam" id="PF14223">
    <property type="entry name" value="Retrotran_gag_2"/>
    <property type="match status" value="1"/>
</dbReference>
<dbReference type="GO" id="GO:0008270">
    <property type="term" value="F:zinc ion binding"/>
    <property type="evidence" value="ECO:0007669"/>
    <property type="project" value="UniProtKB-KW"/>
</dbReference>
<dbReference type="AlphaFoldDB" id="A0A1U7Z548"/>
<keyword evidence="1" id="KW-0862">Zinc</keyword>
<gene>
    <name evidence="5" type="primary">LOC104589346</name>
</gene>
<dbReference type="PROSITE" id="PS50158">
    <property type="entry name" value="ZF_CCHC"/>
    <property type="match status" value="1"/>
</dbReference>
<dbReference type="InParanoid" id="A0A1U7Z548"/>
<dbReference type="GeneID" id="104589346"/>
<evidence type="ECO:0000313" key="5">
    <source>
        <dbReference type="RefSeq" id="XP_010245931.1"/>
    </source>
</evidence>
<dbReference type="OMA" id="THEESTW"/>
<keyword evidence="4" id="KW-1185">Reference proteome</keyword>
<name>A0A1U7Z548_NELNU</name>
<keyword evidence="1" id="KW-0479">Metal-binding</keyword>
<proteinExistence type="predicted"/>
<dbReference type="PANTHER" id="PTHR35317:SF37">
    <property type="entry name" value="DUF4219 DOMAIN-CONTAINING PROTEIN"/>
    <property type="match status" value="1"/>
</dbReference>
<dbReference type="Pfam" id="PF00098">
    <property type="entry name" value="zf-CCHC"/>
    <property type="match status" value="1"/>
</dbReference>
<evidence type="ECO:0000256" key="2">
    <source>
        <dbReference type="SAM" id="MobiDB-lite"/>
    </source>
</evidence>
<feature type="domain" description="CCHC-type" evidence="3">
    <location>
        <begin position="124"/>
        <end position="139"/>
    </location>
</feature>
<protein>
    <submittedName>
        <fullName evidence="5">Uncharacterized protein LOC104589346</fullName>
    </submittedName>
</protein>